<comment type="caution">
    <text evidence="4">The sequence shown here is derived from an EMBL/GenBank/DDBJ whole genome shotgun (WGS) entry which is preliminary data.</text>
</comment>
<accession>A0ABV7PD55</accession>
<sequence length="86" mass="9787">MNDDSRTMRLWLAERVSHRTGADLSRIHDDVPLTSYGLDSVAAVTIVVDIEERYEIVLDPETLWDYRTIDELADLVTARLNGTDLP</sequence>
<evidence type="ECO:0000256" key="1">
    <source>
        <dbReference type="ARBA" id="ARBA00022450"/>
    </source>
</evidence>
<dbReference type="Proteomes" id="UP001595645">
    <property type="component" value="Unassembled WGS sequence"/>
</dbReference>
<dbReference type="Gene3D" id="1.10.1200.10">
    <property type="entry name" value="ACP-like"/>
    <property type="match status" value="1"/>
</dbReference>
<dbReference type="PROSITE" id="PS00012">
    <property type="entry name" value="PHOSPHOPANTETHEINE"/>
    <property type="match status" value="1"/>
</dbReference>
<evidence type="ECO:0000256" key="2">
    <source>
        <dbReference type="ARBA" id="ARBA00022553"/>
    </source>
</evidence>
<dbReference type="InterPro" id="IPR009081">
    <property type="entry name" value="PP-bd_ACP"/>
</dbReference>
<dbReference type="InterPro" id="IPR020806">
    <property type="entry name" value="PKS_PP-bd"/>
</dbReference>
<dbReference type="RefSeq" id="WP_378247620.1">
    <property type="nucleotide sequence ID" value="NZ_JBHRWK010000160.1"/>
</dbReference>
<evidence type="ECO:0000259" key="3">
    <source>
        <dbReference type="PROSITE" id="PS50075"/>
    </source>
</evidence>
<dbReference type="EMBL" id="JBHRWK010000160">
    <property type="protein sequence ID" value="MFC3456351.1"/>
    <property type="molecule type" value="Genomic_DNA"/>
</dbReference>
<organism evidence="4 5">
    <name type="scientific">Amycolatopsis speibonae</name>
    <dbReference type="NCBI Taxonomy" id="1450224"/>
    <lineage>
        <taxon>Bacteria</taxon>
        <taxon>Bacillati</taxon>
        <taxon>Actinomycetota</taxon>
        <taxon>Actinomycetes</taxon>
        <taxon>Pseudonocardiales</taxon>
        <taxon>Pseudonocardiaceae</taxon>
        <taxon>Amycolatopsis</taxon>
    </lineage>
</organism>
<protein>
    <submittedName>
        <fullName evidence="4">Acyl carrier protein</fullName>
    </submittedName>
</protein>
<dbReference type="InterPro" id="IPR036736">
    <property type="entry name" value="ACP-like_sf"/>
</dbReference>
<feature type="domain" description="Carrier" evidence="3">
    <location>
        <begin position="3"/>
        <end position="80"/>
    </location>
</feature>
<evidence type="ECO:0000313" key="5">
    <source>
        <dbReference type="Proteomes" id="UP001595645"/>
    </source>
</evidence>
<dbReference type="SMART" id="SM00823">
    <property type="entry name" value="PKS_PP"/>
    <property type="match status" value="1"/>
</dbReference>
<name>A0ABV7PD55_9PSEU</name>
<evidence type="ECO:0000313" key="4">
    <source>
        <dbReference type="EMBL" id="MFC3456351.1"/>
    </source>
</evidence>
<dbReference type="InterPro" id="IPR006162">
    <property type="entry name" value="Ppantetheine_attach_site"/>
</dbReference>
<keyword evidence="1" id="KW-0596">Phosphopantetheine</keyword>
<keyword evidence="2" id="KW-0597">Phosphoprotein</keyword>
<gene>
    <name evidence="4" type="ORF">ACFOSH_43625</name>
</gene>
<dbReference type="SUPFAM" id="SSF47336">
    <property type="entry name" value="ACP-like"/>
    <property type="match status" value="1"/>
</dbReference>
<dbReference type="PROSITE" id="PS50075">
    <property type="entry name" value="CARRIER"/>
    <property type="match status" value="1"/>
</dbReference>
<proteinExistence type="predicted"/>
<dbReference type="Pfam" id="PF00550">
    <property type="entry name" value="PP-binding"/>
    <property type="match status" value="1"/>
</dbReference>
<keyword evidence="5" id="KW-1185">Reference proteome</keyword>
<reference evidence="5" key="1">
    <citation type="journal article" date="2019" name="Int. J. Syst. Evol. Microbiol.">
        <title>The Global Catalogue of Microorganisms (GCM) 10K type strain sequencing project: providing services to taxonomists for standard genome sequencing and annotation.</title>
        <authorList>
            <consortium name="The Broad Institute Genomics Platform"/>
            <consortium name="The Broad Institute Genome Sequencing Center for Infectious Disease"/>
            <person name="Wu L."/>
            <person name="Ma J."/>
        </authorList>
    </citation>
    <scope>NUCLEOTIDE SEQUENCE [LARGE SCALE GENOMIC DNA]</scope>
    <source>
        <strain evidence="5">CGMCC 4.7676</strain>
    </source>
</reference>